<evidence type="ECO:0000313" key="10">
    <source>
        <dbReference type="Proteomes" id="UP000663829"/>
    </source>
</evidence>
<dbReference type="InterPro" id="IPR036397">
    <property type="entry name" value="RNaseH_sf"/>
</dbReference>
<evidence type="ECO:0000256" key="5">
    <source>
        <dbReference type="ARBA" id="ARBA00022801"/>
    </source>
</evidence>
<keyword evidence="10" id="KW-1185">Reference proteome</keyword>
<protein>
    <recommendedName>
        <fullName evidence="7">Integrase catalytic domain-containing protein</fullName>
    </recommendedName>
</protein>
<feature type="domain" description="Integrase catalytic" evidence="7">
    <location>
        <begin position="369"/>
        <end position="527"/>
    </location>
</feature>
<evidence type="ECO:0000313" key="9">
    <source>
        <dbReference type="EMBL" id="CAF3797329.1"/>
    </source>
</evidence>
<dbReference type="Pfam" id="PF17917">
    <property type="entry name" value="RT_RNaseH"/>
    <property type="match status" value="1"/>
</dbReference>
<dbReference type="GO" id="GO:0015074">
    <property type="term" value="P:DNA integration"/>
    <property type="evidence" value="ECO:0007669"/>
    <property type="project" value="InterPro"/>
</dbReference>
<dbReference type="Gene3D" id="3.10.20.370">
    <property type="match status" value="1"/>
</dbReference>
<dbReference type="InterPro" id="IPR012337">
    <property type="entry name" value="RNaseH-like_sf"/>
</dbReference>
<evidence type="ECO:0000259" key="7">
    <source>
        <dbReference type="PROSITE" id="PS50994"/>
    </source>
</evidence>
<keyword evidence="3" id="KW-0540">Nuclease</keyword>
<gene>
    <name evidence="8" type="ORF">GPM918_LOCUS15041</name>
    <name evidence="9" type="ORF">SRO942_LOCUS15041</name>
</gene>
<evidence type="ECO:0000313" key="8">
    <source>
        <dbReference type="EMBL" id="CAF1026183.1"/>
    </source>
</evidence>
<dbReference type="Gene3D" id="3.30.420.10">
    <property type="entry name" value="Ribonuclease H-like superfamily/Ribonuclease H"/>
    <property type="match status" value="1"/>
</dbReference>
<dbReference type="PANTHER" id="PTHR37984">
    <property type="entry name" value="PROTEIN CBG26694"/>
    <property type="match status" value="1"/>
</dbReference>
<dbReference type="FunFam" id="1.10.340.70:FF:000001">
    <property type="entry name" value="Retrovirus-related Pol polyprotein from transposon gypsy-like Protein"/>
    <property type="match status" value="1"/>
</dbReference>
<accession>A0A814IN31</accession>
<organism evidence="8 10">
    <name type="scientific">Didymodactylos carnosus</name>
    <dbReference type="NCBI Taxonomy" id="1234261"/>
    <lineage>
        <taxon>Eukaryota</taxon>
        <taxon>Metazoa</taxon>
        <taxon>Spiralia</taxon>
        <taxon>Gnathifera</taxon>
        <taxon>Rotifera</taxon>
        <taxon>Eurotatoria</taxon>
        <taxon>Bdelloidea</taxon>
        <taxon>Philodinida</taxon>
        <taxon>Philodinidae</taxon>
        <taxon>Didymodactylos</taxon>
    </lineage>
</organism>
<proteinExistence type="predicted"/>
<dbReference type="InterPro" id="IPR043502">
    <property type="entry name" value="DNA/RNA_pol_sf"/>
</dbReference>
<dbReference type="CDD" id="cd09274">
    <property type="entry name" value="RNase_HI_RT_Ty3"/>
    <property type="match status" value="1"/>
</dbReference>
<evidence type="ECO:0000256" key="4">
    <source>
        <dbReference type="ARBA" id="ARBA00022759"/>
    </source>
</evidence>
<dbReference type="Pfam" id="PF00665">
    <property type="entry name" value="rve"/>
    <property type="match status" value="1"/>
</dbReference>
<dbReference type="GO" id="GO:0003964">
    <property type="term" value="F:RNA-directed DNA polymerase activity"/>
    <property type="evidence" value="ECO:0007669"/>
    <property type="project" value="UniProtKB-KW"/>
</dbReference>
<sequence>MQTEAIIRVMDKQQSSSRTQILSANTLTAASGDVITVIPGTPKAQVSTASLPARLLSVYDSDLSRHACLLPLPSENHIVSADGIRPDPDKLEAVRSFSVPSKPKDVRAFLGLTGYYRRFIKNYAEIAEPLFESIREKHNPVFVFTPDQQQAFELLKERLISAPIVTYPNFDHPFMLQLDACDYGLGAVLAQNIEGNEHVIAYASRTLQPCERKYSAPERECLAIVWGTQHFRPYLEGRSFEVWTDHRSLTWLKNIKDPTSRLARWAMKLDAYDMVIKHRPGRANSNTDTLSRPHLLVIPKSKRTELLQLAHDRPISGHLGRRKTLHRLSIRFHWGGMRREVAHYVRSCDLCQRLKAANEKKAGLMQSHVVQSPWHTIGVDLTGPLPKTPRGNAYILVVVDYFTKWVEFFPLDTIKSRNIAQLLHDEVICRHGIPVKIVSDNGAQFVADVFRETLKIMGIRHRTTALYHPQSNLSERVNRTLKPMLAIFAEHDKESWDIRLPQLALAIRAAINESTGHSPAFLMYGRELKLPLDLMYGPETDVLDELKSSEEV</sequence>
<evidence type="ECO:0000256" key="6">
    <source>
        <dbReference type="ARBA" id="ARBA00022918"/>
    </source>
</evidence>
<dbReference type="EMBL" id="CAJOBC010003712">
    <property type="protein sequence ID" value="CAF3797329.1"/>
    <property type="molecule type" value="Genomic_DNA"/>
</dbReference>
<reference evidence="8" key="1">
    <citation type="submission" date="2021-02" db="EMBL/GenBank/DDBJ databases">
        <authorList>
            <person name="Nowell W R."/>
        </authorList>
    </citation>
    <scope>NUCLEOTIDE SEQUENCE</scope>
</reference>
<name>A0A814IN31_9BILA</name>
<dbReference type="InterPro" id="IPR041373">
    <property type="entry name" value="RT_RNaseH"/>
</dbReference>
<keyword evidence="1" id="KW-0808">Transferase</keyword>
<dbReference type="GO" id="GO:0003676">
    <property type="term" value="F:nucleic acid binding"/>
    <property type="evidence" value="ECO:0007669"/>
    <property type="project" value="InterPro"/>
</dbReference>
<comment type="caution">
    <text evidence="8">The sequence shown here is derived from an EMBL/GenBank/DDBJ whole genome shotgun (WGS) entry which is preliminary data.</text>
</comment>
<dbReference type="EMBL" id="CAJNOQ010003712">
    <property type="protein sequence ID" value="CAF1026183.1"/>
    <property type="molecule type" value="Genomic_DNA"/>
</dbReference>
<dbReference type="FunFam" id="3.10.20.370:FF:000001">
    <property type="entry name" value="Retrovirus-related Pol polyprotein from transposon 17.6-like protein"/>
    <property type="match status" value="1"/>
</dbReference>
<dbReference type="SUPFAM" id="SSF53098">
    <property type="entry name" value="Ribonuclease H-like"/>
    <property type="match status" value="1"/>
</dbReference>
<dbReference type="Proteomes" id="UP000681722">
    <property type="component" value="Unassembled WGS sequence"/>
</dbReference>
<dbReference type="InterPro" id="IPR041588">
    <property type="entry name" value="Integrase_H2C2"/>
</dbReference>
<dbReference type="Proteomes" id="UP000663829">
    <property type="component" value="Unassembled WGS sequence"/>
</dbReference>
<evidence type="ECO:0000256" key="2">
    <source>
        <dbReference type="ARBA" id="ARBA00022695"/>
    </source>
</evidence>
<dbReference type="PANTHER" id="PTHR37984:SF15">
    <property type="entry name" value="INTEGRASE CATALYTIC DOMAIN-CONTAINING PROTEIN"/>
    <property type="match status" value="1"/>
</dbReference>
<dbReference type="OrthoDB" id="6758821at2759"/>
<keyword evidence="2" id="KW-0548">Nucleotidyltransferase</keyword>
<dbReference type="GO" id="GO:0016787">
    <property type="term" value="F:hydrolase activity"/>
    <property type="evidence" value="ECO:0007669"/>
    <property type="project" value="UniProtKB-KW"/>
</dbReference>
<keyword evidence="5" id="KW-0378">Hydrolase</keyword>
<dbReference type="FunFam" id="3.30.420.10:FF:000032">
    <property type="entry name" value="Retrovirus-related Pol polyprotein from transposon 297-like Protein"/>
    <property type="match status" value="1"/>
</dbReference>
<dbReference type="InterPro" id="IPR050951">
    <property type="entry name" value="Retrovirus_Pol_polyprotein"/>
</dbReference>
<dbReference type="InterPro" id="IPR043128">
    <property type="entry name" value="Rev_trsase/Diguanyl_cyclase"/>
</dbReference>
<dbReference type="Pfam" id="PF17921">
    <property type="entry name" value="Integrase_H2C2"/>
    <property type="match status" value="1"/>
</dbReference>
<dbReference type="SUPFAM" id="SSF56672">
    <property type="entry name" value="DNA/RNA polymerases"/>
    <property type="match status" value="1"/>
</dbReference>
<dbReference type="PROSITE" id="PS50994">
    <property type="entry name" value="INTEGRASE"/>
    <property type="match status" value="1"/>
</dbReference>
<keyword evidence="4" id="KW-0255">Endonuclease</keyword>
<dbReference type="Gene3D" id="3.30.70.270">
    <property type="match status" value="1"/>
</dbReference>
<dbReference type="GO" id="GO:0004519">
    <property type="term" value="F:endonuclease activity"/>
    <property type="evidence" value="ECO:0007669"/>
    <property type="project" value="UniProtKB-KW"/>
</dbReference>
<keyword evidence="6" id="KW-0695">RNA-directed DNA polymerase</keyword>
<evidence type="ECO:0000256" key="3">
    <source>
        <dbReference type="ARBA" id="ARBA00022722"/>
    </source>
</evidence>
<dbReference type="AlphaFoldDB" id="A0A814IN31"/>
<dbReference type="Gene3D" id="1.10.340.70">
    <property type="match status" value="1"/>
</dbReference>
<evidence type="ECO:0000256" key="1">
    <source>
        <dbReference type="ARBA" id="ARBA00022679"/>
    </source>
</evidence>
<dbReference type="InterPro" id="IPR001584">
    <property type="entry name" value="Integrase_cat-core"/>
</dbReference>
<dbReference type="FunFam" id="3.30.70.270:FF:000020">
    <property type="entry name" value="Transposon Tf2-6 polyprotein-like Protein"/>
    <property type="match status" value="1"/>
</dbReference>